<dbReference type="InterPro" id="IPR009078">
    <property type="entry name" value="Ferritin-like_SF"/>
</dbReference>
<gene>
    <name evidence="2" type="ORF">KOR42_19220</name>
</gene>
<sequence precursor="true">MNPYQRTLLAIFSIGLGFSICAAVEQNASSQTASKKALESLNEMIGEWRGTGQLRRGSNSGAWRQSGQFEWDFSSESPAIRYIVNDGKLTTSASITWSRTEKFSLQLLQPDGTKRTYRGDWDEGKLVVISKPDDDGIRYRITLTPLNEKRLLVLHEKTSPSGSSFFRIAEVGNTRAGTRLAIPGGGMRECVVTGGTAQTAVTHNGETYYVCCTGCKQAFEDDPEGIIADFKSRLSERLKTSD</sequence>
<feature type="chain" id="PRO_5022815663" evidence="1">
    <location>
        <begin position="23"/>
        <end position="242"/>
    </location>
</feature>
<organism evidence="2 3">
    <name type="scientific">Thalassoglobus neptunius</name>
    <dbReference type="NCBI Taxonomy" id="1938619"/>
    <lineage>
        <taxon>Bacteria</taxon>
        <taxon>Pseudomonadati</taxon>
        <taxon>Planctomycetota</taxon>
        <taxon>Planctomycetia</taxon>
        <taxon>Planctomycetales</taxon>
        <taxon>Planctomycetaceae</taxon>
        <taxon>Thalassoglobus</taxon>
    </lineage>
</organism>
<dbReference type="Gene3D" id="1.10.620.20">
    <property type="entry name" value="Ribonucleotide Reductase, subunit A"/>
    <property type="match status" value="1"/>
</dbReference>
<name>A0A5C5X870_9PLAN</name>
<comment type="caution">
    <text evidence="2">The sequence shown here is derived from an EMBL/GenBank/DDBJ whole genome shotgun (WGS) entry which is preliminary data.</text>
</comment>
<dbReference type="SUPFAM" id="SSF47240">
    <property type="entry name" value="Ferritin-like"/>
    <property type="match status" value="1"/>
</dbReference>
<dbReference type="RefSeq" id="WP_197440999.1">
    <property type="nucleotide sequence ID" value="NZ_SIHI01000001.1"/>
</dbReference>
<proteinExistence type="predicted"/>
<evidence type="ECO:0000313" key="3">
    <source>
        <dbReference type="Proteomes" id="UP000317243"/>
    </source>
</evidence>
<reference evidence="2 3" key="1">
    <citation type="submission" date="2019-02" db="EMBL/GenBank/DDBJ databases">
        <title>Deep-cultivation of Planctomycetes and their phenomic and genomic characterization uncovers novel biology.</title>
        <authorList>
            <person name="Wiegand S."/>
            <person name="Jogler M."/>
            <person name="Boedeker C."/>
            <person name="Pinto D."/>
            <person name="Vollmers J."/>
            <person name="Rivas-Marin E."/>
            <person name="Kohn T."/>
            <person name="Peeters S.H."/>
            <person name="Heuer A."/>
            <person name="Rast P."/>
            <person name="Oberbeckmann S."/>
            <person name="Bunk B."/>
            <person name="Jeske O."/>
            <person name="Meyerdierks A."/>
            <person name="Storesund J.E."/>
            <person name="Kallscheuer N."/>
            <person name="Luecker S."/>
            <person name="Lage O.M."/>
            <person name="Pohl T."/>
            <person name="Merkel B.J."/>
            <person name="Hornburger P."/>
            <person name="Mueller R.-W."/>
            <person name="Bruemmer F."/>
            <person name="Labrenz M."/>
            <person name="Spormann A.M."/>
            <person name="Op Den Camp H."/>
            <person name="Overmann J."/>
            <person name="Amann R."/>
            <person name="Jetten M.S.M."/>
            <person name="Mascher T."/>
            <person name="Medema M.H."/>
            <person name="Devos D.P."/>
            <person name="Kaster A.-K."/>
            <person name="Ovreas L."/>
            <person name="Rohde M."/>
            <person name="Galperin M.Y."/>
            <person name="Jogler C."/>
        </authorList>
    </citation>
    <scope>NUCLEOTIDE SEQUENCE [LARGE SCALE GENOMIC DNA]</scope>
    <source>
        <strain evidence="2 3">KOR42</strain>
    </source>
</reference>
<protein>
    <submittedName>
        <fullName evidence="2">YHS domain protein</fullName>
    </submittedName>
</protein>
<evidence type="ECO:0000256" key="1">
    <source>
        <dbReference type="SAM" id="SignalP"/>
    </source>
</evidence>
<dbReference type="EMBL" id="SIHI01000001">
    <property type="protein sequence ID" value="TWT58541.1"/>
    <property type="molecule type" value="Genomic_DNA"/>
</dbReference>
<dbReference type="AlphaFoldDB" id="A0A5C5X870"/>
<dbReference type="InterPro" id="IPR012348">
    <property type="entry name" value="RNR-like"/>
</dbReference>
<dbReference type="Proteomes" id="UP000317243">
    <property type="component" value="Unassembled WGS sequence"/>
</dbReference>
<keyword evidence="1" id="KW-0732">Signal</keyword>
<evidence type="ECO:0000313" key="2">
    <source>
        <dbReference type="EMBL" id="TWT58541.1"/>
    </source>
</evidence>
<accession>A0A5C5X870</accession>
<dbReference type="GO" id="GO:0016491">
    <property type="term" value="F:oxidoreductase activity"/>
    <property type="evidence" value="ECO:0007669"/>
    <property type="project" value="InterPro"/>
</dbReference>
<keyword evidence="3" id="KW-1185">Reference proteome</keyword>
<feature type="signal peptide" evidence="1">
    <location>
        <begin position="1"/>
        <end position="22"/>
    </location>
</feature>